<organism evidence="2 3">
    <name type="scientific">Pleurodeles waltl</name>
    <name type="common">Iberian ribbed newt</name>
    <dbReference type="NCBI Taxonomy" id="8319"/>
    <lineage>
        <taxon>Eukaryota</taxon>
        <taxon>Metazoa</taxon>
        <taxon>Chordata</taxon>
        <taxon>Craniata</taxon>
        <taxon>Vertebrata</taxon>
        <taxon>Euteleostomi</taxon>
        <taxon>Amphibia</taxon>
        <taxon>Batrachia</taxon>
        <taxon>Caudata</taxon>
        <taxon>Salamandroidea</taxon>
        <taxon>Salamandridae</taxon>
        <taxon>Pleurodelinae</taxon>
        <taxon>Pleurodeles</taxon>
    </lineage>
</organism>
<reference evidence="2" key="1">
    <citation type="journal article" date="2022" name="bioRxiv">
        <title>Sequencing and chromosome-scale assembly of the giantPleurodeles waltlgenome.</title>
        <authorList>
            <person name="Brown T."/>
            <person name="Elewa A."/>
            <person name="Iarovenko S."/>
            <person name="Subramanian E."/>
            <person name="Araus A.J."/>
            <person name="Petzold A."/>
            <person name="Susuki M."/>
            <person name="Suzuki K.-i.T."/>
            <person name="Hayashi T."/>
            <person name="Toyoda A."/>
            <person name="Oliveira C."/>
            <person name="Osipova E."/>
            <person name="Leigh N.D."/>
            <person name="Simon A."/>
            <person name="Yun M.H."/>
        </authorList>
    </citation>
    <scope>NUCLEOTIDE SEQUENCE</scope>
    <source>
        <strain evidence="2">20211129_DDA</strain>
        <tissue evidence="2">Liver</tissue>
    </source>
</reference>
<accession>A0AAV7QTY2</accession>
<feature type="compositionally biased region" description="Low complexity" evidence="1">
    <location>
        <begin position="48"/>
        <end position="59"/>
    </location>
</feature>
<dbReference type="AlphaFoldDB" id="A0AAV7QTY2"/>
<protein>
    <recommendedName>
        <fullName evidence="4">VW5B1 protein</fullName>
    </recommendedName>
</protein>
<evidence type="ECO:0008006" key="4">
    <source>
        <dbReference type="Google" id="ProtNLM"/>
    </source>
</evidence>
<feature type="region of interest" description="Disordered" evidence="1">
    <location>
        <begin position="48"/>
        <end position="77"/>
    </location>
</feature>
<feature type="region of interest" description="Disordered" evidence="1">
    <location>
        <begin position="112"/>
        <end position="159"/>
    </location>
</feature>
<gene>
    <name evidence="2" type="ORF">NDU88_008833</name>
</gene>
<comment type="caution">
    <text evidence="2">The sequence shown here is derived from an EMBL/GenBank/DDBJ whole genome shotgun (WGS) entry which is preliminary data.</text>
</comment>
<dbReference type="PANTHER" id="PTHR46299">
    <property type="entry name" value="VON WILLEBRAND FACTOR A DOMAIN-CONTAINING PROTEIN 5B2-RELATED"/>
    <property type="match status" value="1"/>
</dbReference>
<dbReference type="PANTHER" id="PTHR46299:SF1">
    <property type="entry name" value="VON WILLEBRAND FACTOR A DOMAIN-CONTAINING PROTEIN 5B1"/>
    <property type="match status" value="1"/>
</dbReference>
<evidence type="ECO:0000313" key="2">
    <source>
        <dbReference type="EMBL" id="KAJ1142519.1"/>
    </source>
</evidence>
<keyword evidence="3" id="KW-1185">Reference proteome</keyword>
<dbReference type="EMBL" id="JANPWB010000010">
    <property type="protein sequence ID" value="KAJ1142519.1"/>
    <property type="molecule type" value="Genomic_DNA"/>
</dbReference>
<evidence type="ECO:0000313" key="3">
    <source>
        <dbReference type="Proteomes" id="UP001066276"/>
    </source>
</evidence>
<evidence type="ECO:0000256" key="1">
    <source>
        <dbReference type="SAM" id="MobiDB-lite"/>
    </source>
</evidence>
<dbReference type="InterPro" id="IPR052627">
    <property type="entry name" value="VWA_domain-containing"/>
</dbReference>
<name>A0AAV7QTY2_PLEWA</name>
<feature type="compositionally biased region" description="Basic and acidic residues" evidence="1">
    <location>
        <begin position="113"/>
        <end position="122"/>
    </location>
</feature>
<dbReference type="Proteomes" id="UP001066276">
    <property type="component" value="Chromosome 6"/>
</dbReference>
<proteinExistence type="predicted"/>
<sequence>MSSLSQVSLQLACGAFLLNQTFSDAINIPLEKLKWTSPFSCHRAALSPISHSSSSSSFSTKKTGTHAEPRSPGVTSQFLTPEADLSFNTQNGHDESKDEPLRMRHLSGSAVEHVSKALKSENELSPPAITIRRFSSPESTRTSPSSLADSGRGSENESSEMQAMMETIMHQPSADPEGTLWATAVALAWLEHSSAAYFIEWELVAAKACMWLEGQQVPEGRSLSTVKSAAQQLFVLLRHWDENLQFNVLCYNPNSV</sequence>
<feature type="compositionally biased region" description="Low complexity" evidence="1">
    <location>
        <begin position="132"/>
        <end position="146"/>
    </location>
</feature>